<evidence type="ECO:0000256" key="6">
    <source>
        <dbReference type="ARBA" id="ARBA00023242"/>
    </source>
</evidence>
<evidence type="ECO:0000256" key="2">
    <source>
        <dbReference type="ARBA" id="ARBA00008997"/>
    </source>
</evidence>
<proteinExistence type="inferred from homology"/>
<keyword evidence="11" id="KW-1185">Reference proteome</keyword>
<keyword evidence="5 7" id="KW-0234">DNA repair</keyword>
<dbReference type="RefSeq" id="XP_055899874.1">
    <property type="nucleotide sequence ID" value="XM_056043899.1"/>
</dbReference>
<organism evidence="11 12">
    <name type="scientific">Biomphalaria glabrata</name>
    <name type="common">Bloodfluke planorb</name>
    <name type="synonym">Freshwater snail</name>
    <dbReference type="NCBI Taxonomy" id="6526"/>
    <lineage>
        <taxon>Eukaryota</taxon>
        <taxon>Metazoa</taxon>
        <taxon>Spiralia</taxon>
        <taxon>Lophotrochozoa</taxon>
        <taxon>Mollusca</taxon>
        <taxon>Gastropoda</taxon>
        <taxon>Heterobranchia</taxon>
        <taxon>Euthyneura</taxon>
        <taxon>Panpulmonata</taxon>
        <taxon>Hygrophila</taxon>
        <taxon>Lymnaeoidea</taxon>
        <taxon>Planorbidae</taxon>
        <taxon>Biomphalaria</taxon>
    </lineage>
</organism>
<name>A0A9W3BKB6_BIOGL</name>
<evidence type="ECO:0000313" key="11">
    <source>
        <dbReference type="Proteomes" id="UP001165740"/>
    </source>
</evidence>
<dbReference type="PANTHER" id="PTHR16140">
    <property type="entry name" value="NON-STRUCTURAL MAINTENANCE OF CHROMOSOMES ELEMENT 4"/>
    <property type="match status" value="1"/>
</dbReference>
<dbReference type="PANTHER" id="PTHR16140:SF0">
    <property type="entry name" value="NON-STRUCTURAL MAINTENANCE OF CHROMOSOMES ELEMENT 4"/>
    <property type="match status" value="1"/>
</dbReference>
<feature type="region of interest" description="Disordered" evidence="8">
    <location>
        <begin position="301"/>
        <end position="327"/>
    </location>
</feature>
<evidence type="ECO:0000256" key="1">
    <source>
        <dbReference type="ARBA" id="ARBA00004123"/>
    </source>
</evidence>
<gene>
    <name evidence="12" type="primary">LOC106051048</name>
</gene>
<dbReference type="InterPro" id="IPR014854">
    <property type="entry name" value="Nse4_C"/>
</dbReference>
<evidence type="ECO:0000259" key="10">
    <source>
        <dbReference type="Pfam" id="PF15412"/>
    </source>
</evidence>
<evidence type="ECO:0000256" key="4">
    <source>
        <dbReference type="ARBA" id="ARBA00023172"/>
    </source>
</evidence>
<protein>
    <recommendedName>
        <fullName evidence="7">Non-structural maintenance of chromosomes element 4</fullName>
    </recommendedName>
</protein>
<evidence type="ECO:0000313" key="12">
    <source>
        <dbReference type="RefSeq" id="XP_055899874.1"/>
    </source>
</evidence>
<dbReference type="Pfam" id="PF08743">
    <property type="entry name" value="Nse4_C"/>
    <property type="match status" value="1"/>
</dbReference>
<dbReference type="InterPro" id="IPR027786">
    <property type="entry name" value="Nse4/EID"/>
</dbReference>
<dbReference type="InterPro" id="IPR029225">
    <property type="entry name" value="Nse4_Nse3-bd"/>
</dbReference>
<dbReference type="AlphaFoldDB" id="A0A9W3BKB6"/>
<feature type="domain" description="Non-structural maintenance of chromosome element 4 C-terminal" evidence="9">
    <location>
        <begin position="359"/>
        <end position="446"/>
    </location>
</feature>
<evidence type="ECO:0000256" key="7">
    <source>
        <dbReference type="RuleBase" id="RU365071"/>
    </source>
</evidence>
<feature type="domain" description="Nse4/EID protein Nse3/MAGE-binding" evidence="10">
    <location>
        <begin position="217"/>
        <end position="256"/>
    </location>
</feature>
<dbReference type="GO" id="GO:0006281">
    <property type="term" value="P:DNA repair"/>
    <property type="evidence" value="ECO:0007669"/>
    <property type="project" value="UniProtKB-UniRule"/>
</dbReference>
<comment type="subunit">
    <text evidence="7">Component of the SMC5-SMC6 complex.</text>
</comment>
<keyword evidence="4 7" id="KW-0233">DNA recombination</keyword>
<sequence>MTDEYVQSDGTLRKVTKWRPVNKEGSFNDTIAYRNRSCFCFPCRNSYGSQCLHDEICGSWKVFKLQKQNVVQSQSNLEDSLDVSPICSNSKAQTNSFTNQKYIVNSCVIVKYGEIFSPELNTVIMATAGNDKEVTKLSKGLLDPKEFQEVIGSIQNPQNEQERKKIRENYRIFQDELQDQRNELINPSNENDLLTEKVIKVDQMFKDVQMTREGALDSASLVNLSNLGKTKAQALKTNFLTFNPADFCEKVKTLIAGSVSTGFSNVNWITLGKAVMPFFRKTPVLRYMCGTFDKGEVTLKQSRRAAREKEKETDNAEKASRPTQLSSFAETDRGELTTVQVEHLLNTLWKVYEQNDKSPVCYFEFITNPFSFGLTVENMFYVSFLVRDGHARIFLDGEDLPVIEPIQRDKQAANKPSNHKSQLIVSITPLEWEQIVKTFNIEEPVIKNIREDQIKEQYNAEASIQADRPSYIGKGKGKATKT</sequence>
<evidence type="ECO:0000256" key="8">
    <source>
        <dbReference type="SAM" id="MobiDB-lite"/>
    </source>
</evidence>
<dbReference type="GeneID" id="106051048"/>
<evidence type="ECO:0000256" key="5">
    <source>
        <dbReference type="ARBA" id="ARBA00023204"/>
    </source>
</evidence>
<comment type="function">
    <text evidence="7">Component of the SMC5-SMC6 complex, that promotes sister chromatid alignment after DNA damage and facilitates double-stranded DNA breaks (DSBs) repair via homologous recombination between sister chromatids.</text>
</comment>
<keyword evidence="3 7" id="KW-0227">DNA damage</keyword>
<keyword evidence="6 7" id="KW-0539">Nucleus</keyword>
<comment type="subcellular location">
    <subcellularLocation>
        <location evidence="1 7">Nucleus</location>
    </subcellularLocation>
</comment>
<dbReference type="GO" id="GO:0006310">
    <property type="term" value="P:DNA recombination"/>
    <property type="evidence" value="ECO:0007669"/>
    <property type="project" value="UniProtKB-UniRule"/>
</dbReference>
<dbReference type="GO" id="GO:0030915">
    <property type="term" value="C:Smc5-Smc6 complex"/>
    <property type="evidence" value="ECO:0007669"/>
    <property type="project" value="UniProtKB-UniRule"/>
</dbReference>
<accession>A0A9W3BKB6</accession>
<reference evidence="12" key="1">
    <citation type="submission" date="2025-08" db="UniProtKB">
        <authorList>
            <consortium name="RefSeq"/>
        </authorList>
    </citation>
    <scope>IDENTIFICATION</scope>
</reference>
<dbReference type="GO" id="GO:0005634">
    <property type="term" value="C:nucleus"/>
    <property type="evidence" value="ECO:0007669"/>
    <property type="project" value="UniProtKB-SubCell"/>
</dbReference>
<dbReference type="Pfam" id="PF15412">
    <property type="entry name" value="Nse4-Nse3_bdg"/>
    <property type="match status" value="1"/>
</dbReference>
<dbReference type="OrthoDB" id="361242at2759"/>
<feature type="compositionally biased region" description="Basic and acidic residues" evidence="8">
    <location>
        <begin position="305"/>
        <end position="320"/>
    </location>
</feature>
<dbReference type="Proteomes" id="UP001165740">
    <property type="component" value="Chromosome 1"/>
</dbReference>
<comment type="similarity">
    <text evidence="2 7">Belongs to the NSE4 family.</text>
</comment>
<evidence type="ECO:0000259" key="9">
    <source>
        <dbReference type="Pfam" id="PF08743"/>
    </source>
</evidence>
<evidence type="ECO:0000256" key="3">
    <source>
        <dbReference type="ARBA" id="ARBA00022763"/>
    </source>
</evidence>